<dbReference type="EMBL" id="SRLO01019963">
    <property type="protein sequence ID" value="TNN23061.1"/>
    <property type="molecule type" value="Genomic_DNA"/>
</dbReference>
<protein>
    <submittedName>
        <fullName evidence="2">Uncharacterized protein</fullName>
    </submittedName>
</protein>
<evidence type="ECO:0000256" key="1">
    <source>
        <dbReference type="SAM" id="MobiDB-lite"/>
    </source>
</evidence>
<feature type="region of interest" description="Disordered" evidence="1">
    <location>
        <begin position="1"/>
        <end position="65"/>
    </location>
</feature>
<sequence>MWADSGSGRPFLSQLSWGGGEPAATHSMLTEPSRTVVSRSPPPPITGGAAGNKRITTHLKQLQWR</sequence>
<keyword evidence="3" id="KW-1185">Reference proteome</keyword>
<accession>A0A4Z2E2W5</accession>
<evidence type="ECO:0000313" key="3">
    <source>
        <dbReference type="Proteomes" id="UP000314294"/>
    </source>
</evidence>
<evidence type="ECO:0000313" key="2">
    <source>
        <dbReference type="EMBL" id="TNN23061.1"/>
    </source>
</evidence>
<name>A0A4Z2E2W5_9TELE</name>
<dbReference type="AlphaFoldDB" id="A0A4Z2E2W5"/>
<comment type="caution">
    <text evidence="2">The sequence shown here is derived from an EMBL/GenBank/DDBJ whole genome shotgun (WGS) entry which is preliminary data.</text>
</comment>
<dbReference type="Proteomes" id="UP000314294">
    <property type="component" value="Unassembled WGS sequence"/>
</dbReference>
<proteinExistence type="predicted"/>
<reference evidence="2 3" key="1">
    <citation type="submission" date="2019-03" db="EMBL/GenBank/DDBJ databases">
        <title>First draft genome of Liparis tanakae, snailfish: a comprehensive survey of snailfish specific genes.</title>
        <authorList>
            <person name="Kim W."/>
            <person name="Song I."/>
            <person name="Jeong J.-H."/>
            <person name="Kim D."/>
            <person name="Kim S."/>
            <person name="Ryu S."/>
            <person name="Song J.Y."/>
            <person name="Lee S.K."/>
        </authorList>
    </citation>
    <scope>NUCLEOTIDE SEQUENCE [LARGE SCALE GENOMIC DNA]</scope>
    <source>
        <tissue evidence="2">Muscle</tissue>
    </source>
</reference>
<gene>
    <name evidence="2" type="ORF">EYF80_066822</name>
</gene>
<organism evidence="2 3">
    <name type="scientific">Liparis tanakae</name>
    <name type="common">Tanaka's snailfish</name>
    <dbReference type="NCBI Taxonomy" id="230148"/>
    <lineage>
        <taxon>Eukaryota</taxon>
        <taxon>Metazoa</taxon>
        <taxon>Chordata</taxon>
        <taxon>Craniata</taxon>
        <taxon>Vertebrata</taxon>
        <taxon>Euteleostomi</taxon>
        <taxon>Actinopterygii</taxon>
        <taxon>Neopterygii</taxon>
        <taxon>Teleostei</taxon>
        <taxon>Neoteleostei</taxon>
        <taxon>Acanthomorphata</taxon>
        <taxon>Eupercaria</taxon>
        <taxon>Perciformes</taxon>
        <taxon>Cottioidei</taxon>
        <taxon>Cottales</taxon>
        <taxon>Liparidae</taxon>
        <taxon>Liparis</taxon>
    </lineage>
</organism>